<reference evidence="1 2" key="1">
    <citation type="submission" date="2016-06" db="EMBL/GenBank/DDBJ databases">
        <title>Respiratory ammonification of nitrate coupled to the oxidation of elemental sulfur in deep-sea autotrophic thermophilic bacteria.</title>
        <authorList>
            <person name="Slobodkina G.B."/>
            <person name="Mardanov A.V."/>
            <person name="Ravin N.V."/>
            <person name="Frolova A.A."/>
            <person name="Viryasiv M.B."/>
            <person name="Chernyh N.A."/>
            <person name="Bonch-Osmolovskaya E.A."/>
            <person name="Slobodkin A.I."/>
        </authorList>
    </citation>
    <scope>NUCLEOTIDE SEQUENCE [LARGE SCALE GENOMIC DNA]</scope>
    <source>
        <strain evidence="1 2">S69</strain>
    </source>
</reference>
<comment type="caution">
    <text evidence="1">The sequence shown here is derived from an EMBL/GenBank/DDBJ whole genome shotgun (WGS) entry which is preliminary data.</text>
</comment>
<evidence type="ECO:0000313" key="2">
    <source>
        <dbReference type="Proteomes" id="UP000093080"/>
    </source>
</evidence>
<sequence length="46" mass="5399">MIRKIRLSTPYSCPQKIVGFPMPLPIGIHRIYQILGGEERMRTHYT</sequence>
<evidence type="ECO:0000313" key="1">
    <source>
        <dbReference type="EMBL" id="OCC15128.1"/>
    </source>
</evidence>
<accession>A0A1B9F5A3</accession>
<name>A0A1B9F5A3_9BACT</name>
<dbReference type="EMBL" id="MAGO01000007">
    <property type="protein sequence ID" value="OCC15128.1"/>
    <property type="molecule type" value="Genomic_DNA"/>
</dbReference>
<dbReference type="Proteomes" id="UP000093080">
    <property type="component" value="Unassembled WGS sequence"/>
</dbReference>
<protein>
    <submittedName>
        <fullName evidence="1">Uncharacterized protein</fullName>
    </submittedName>
</protein>
<organism evidence="1 2">
    <name type="scientific">Dissulfuribacter thermophilus</name>
    <dbReference type="NCBI Taxonomy" id="1156395"/>
    <lineage>
        <taxon>Bacteria</taxon>
        <taxon>Pseudomonadati</taxon>
        <taxon>Thermodesulfobacteriota</taxon>
        <taxon>Dissulfuribacteria</taxon>
        <taxon>Dissulfuribacterales</taxon>
        <taxon>Dissulfuribacteraceae</taxon>
        <taxon>Dissulfuribacter</taxon>
    </lineage>
</organism>
<dbReference type="RefSeq" id="WP_153304057.1">
    <property type="nucleotide sequence ID" value="NZ_MAGO01000007.1"/>
</dbReference>
<proteinExistence type="predicted"/>
<dbReference type="AlphaFoldDB" id="A0A1B9F5A3"/>
<gene>
    <name evidence="1" type="ORF">DBT_1614</name>
</gene>
<keyword evidence="2" id="KW-1185">Reference proteome</keyword>